<reference evidence="2" key="1">
    <citation type="submission" date="2016-06" db="EMBL/GenBank/DDBJ databases">
        <title>Parallel loss of symbiosis genes in relatives of nitrogen-fixing non-legume Parasponia.</title>
        <authorList>
            <person name="Van Velzen R."/>
            <person name="Holmer R."/>
            <person name="Bu F."/>
            <person name="Rutten L."/>
            <person name="Van Zeijl A."/>
            <person name="Liu W."/>
            <person name="Santuari L."/>
            <person name="Cao Q."/>
            <person name="Sharma T."/>
            <person name="Shen D."/>
            <person name="Roswanjaya Y."/>
            <person name="Wardhani T."/>
            <person name="Kalhor M.S."/>
            <person name="Jansen J."/>
            <person name="Van den Hoogen J."/>
            <person name="Gungor B."/>
            <person name="Hartog M."/>
            <person name="Hontelez J."/>
            <person name="Verver J."/>
            <person name="Yang W.-C."/>
            <person name="Schijlen E."/>
            <person name="Repin R."/>
            <person name="Schilthuizen M."/>
            <person name="Schranz E."/>
            <person name="Heidstra R."/>
            <person name="Miyata K."/>
            <person name="Fedorova E."/>
            <person name="Kohlen W."/>
            <person name="Bisseling T."/>
            <person name="Smit S."/>
            <person name="Geurts R."/>
        </authorList>
    </citation>
    <scope>NUCLEOTIDE SEQUENCE [LARGE SCALE GENOMIC DNA]</scope>
    <source>
        <strain evidence="2">cv. WU1-14</strain>
    </source>
</reference>
<sequence>MPLWIFVSSVSKLSQRLSRSSTHSPNVPKLDSSQDTLAFKLVSTSLDLPRVAPFFPSSCLYSEAPTSTGSGVAVIVFIWTMEPPRYNEQPKL</sequence>
<gene>
    <name evidence="1" type="ORF">PanWU01x14_220620</name>
</gene>
<organism evidence="1 2">
    <name type="scientific">Parasponia andersonii</name>
    <name type="common">Sponia andersonii</name>
    <dbReference type="NCBI Taxonomy" id="3476"/>
    <lineage>
        <taxon>Eukaryota</taxon>
        <taxon>Viridiplantae</taxon>
        <taxon>Streptophyta</taxon>
        <taxon>Embryophyta</taxon>
        <taxon>Tracheophyta</taxon>
        <taxon>Spermatophyta</taxon>
        <taxon>Magnoliopsida</taxon>
        <taxon>eudicotyledons</taxon>
        <taxon>Gunneridae</taxon>
        <taxon>Pentapetalae</taxon>
        <taxon>rosids</taxon>
        <taxon>fabids</taxon>
        <taxon>Rosales</taxon>
        <taxon>Cannabaceae</taxon>
        <taxon>Parasponia</taxon>
    </lineage>
</organism>
<proteinExistence type="predicted"/>
<protein>
    <submittedName>
        <fullName evidence="1">Uncharacterized protein</fullName>
    </submittedName>
</protein>
<evidence type="ECO:0000313" key="2">
    <source>
        <dbReference type="Proteomes" id="UP000237105"/>
    </source>
</evidence>
<dbReference type="AlphaFoldDB" id="A0A2P5BPX7"/>
<keyword evidence="2" id="KW-1185">Reference proteome</keyword>
<dbReference type="Proteomes" id="UP000237105">
    <property type="component" value="Unassembled WGS sequence"/>
</dbReference>
<dbReference type="EMBL" id="JXTB01000241">
    <property type="protein sequence ID" value="PON50825.1"/>
    <property type="molecule type" value="Genomic_DNA"/>
</dbReference>
<comment type="caution">
    <text evidence="1">The sequence shown here is derived from an EMBL/GenBank/DDBJ whole genome shotgun (WGS) entry which is preliminary data.</text>
</comment>
<name>A0A2P5BPX7_PARAD</name>
<accession>A0A2P5BPX7</accession>
<evidence type="ECO:0000313" key="1">
    <source>
        <dbReference type="EMBL" id="PON50825.1"/>
    </source>
</evidence>